<name>X1EUY1_9ZZZZ</name>
<feature type="non-terminal residue" evidence="1">
    <location>
        <position position="1"/>
    </location>
</feature>
<dbReference type="AlphaFoldDB" id="X1EUY1"/>
<comment type="caution">
    <text evidence="1">The sequence shown here is derived from an EMBL/GenBank/DDBJ whole genome shotgun (WGS) entry which is preliminary data.</text>
</comment>
<evidence type="ECO:0000313" key="1">
    <source>
        <dbReference type="EMBL" id="GAH24110.1"/>
    </source>
</evidence>
<organism evidence="1">
    <name type="scientific">marine sediment metagenome</name>
    <dbReference type="NCBI Taxonomy" id="412755"/>
    <lineage>
        <taxon>unclassified sequences</taxon>
        <taxon>metagenomes</taxon>
        <taxon>ecological metagenomes</taxon>
    </lineage>
</organism>
<sequence length="306" mass="36011">EAIGCIGLHLDFENKIGNFFGYAFRKKYQHKADISIASIACEIAPMYKFKDQILIWFAEIRSSFSSIQYLSKLAGLNPMAFLPNKDIFFNHSESEILFIIYNRKALFNYRSSEKPKIISQAIFCYFHAFQNYSLELPTIKNYDSLESELDNHKIVNIKSLLKRKVERDKFGNELITISIKGTNSFFEFLHYDNICIAEKVVYKVSTLEELYVFIEEIKSITQELRLRYFEAYISAYDPAHQTIFFNAGFKPTGYIPAFKYNKAKNLFEDQLLFVYHEKELSKDINLIPETVEFLKTIKYFKQIKKK</sequence>
<accession>X1EUY1</accession>
<reference evidence="1" key="1">
    <citation type="journal article" date="2014" name="Front. Microbiol.">
        <title>High frequency of phylogenetically diverse reductive dehalogenase-homologous genes in deep subseafloor sedimentary metagenomes.</title>
        <authorList>
            <person name="Kawai M."/>
            <person name="Futagami T."/>
            <person name="Toyoda A."/>
            <person name="Takaki Y."/>
            <person name="Nishi S."/>
            <person name="Hori S."/>
            <person name="Arai W."/>
            <person name="Tsubouchi T."/>
            <person name="Morono Y."/>
            <person name="Uchiyama I."/>
            <person name="Ito T."/>
            <person name="Fujiyama A."/>
            <person name="Inagaki F."/>
            <person name="Takami H."/>
        </authorList>
    </citation>
    <scope>NUCLEOTIDE SEQUENCE</scope>
    <source>
        <strain evidence="1">Expedition CK06-06</strain>
    </source>
</reference>
<gene>
    <name evidence="1" type="ORF">S03H2_05107</name>
</gene>
<protein>
    <submittedName>
        <fullName evidence="1">Uncharacterized protein</fullName>
    </submittedName>
</protein>
<dbReference type="EMBL" id="BARU01002095">
    <property type="protein sequence ID" value="GAH24110.1"/>
    <property type="molecule type" value="Genomic_DNA"/>
</dbReference>
<proteinExistence type="predicted"/>